<reference evidence="3 4" key="1">
    <citation type="submission" date="2015-12" db="EMBL/GenBank/DDBJ databases">
        <title>The genome of Folsomia candida.</title>
        <authorList>
            <person name="Faddeeva A."/>
            <person name="Derks M.F."/>
            <person name="Anvar Y."/>
            <person name="Smit S."/>
            <person name="Van Straalen N."/>
            <person name="Roelofs D."/>
        </authorList>
    </citation>
    <scope>NUCLEOTIDE SEQUENCE [LARGE SCALE GENOMIC DNA]</scope>
    <source>
        <strain evidence="3 4">VU population</strain>
        <tissue evidence="3">Whole body</tissue>
    </source>
</reference>
<feature type="chain" id="PRO_5012081771" description="CRAL-TRIO domain-containing protein" evidence="1">
    <location>
        <begin position="31"/>
        <end position="283"/>
    </location>
</feature>
<organism evidence="3 4">
    <name type="scientific">Folsomia candida</name>
    <name type="common">Springtail</name>
    <dbReference type="NCBI Taxonomy" id="158441"/>
    <lineage>
        <taxon>Eukaryota</taxon>
        <taxon>Metazoa</taxon>
        <taxon>Ecdysozoa</taxon>
        <taxon>Arthropoda</taxon>
        <taxon>Hexapoda</taxon>
        <taxon>Collembola</taxon>
        <taxon>Entomobryomorpha</taxon>
        <taxon>Isotomoidea</taxon>
        <taxon>Isotomidae</taxon>
        <taxon>Proisotominae</taxon>
        <taxon>Folsomia</taxon>
    </lineage>
</organism>
<feature type="domain" description="CRAL-TRIO" evidence="2">
    <location>
        <begin position="107"/>
        <end position="283"/>
    </location>
</feature>
<dbReference type="SUPFAM" id="SSF52087">
    <property type="entry name" value="CRAL/TRIO domain"/>
    <property type="match status" value="1"/>
</dbReference>
<evidence type="ECO:0000313" key="4">
    <source>
        <dbReference type="Proteomes" id="UP000198287"/>
    </source>
</evidence>
<dbReference type="GO" id="GO:0005737">
    <property type="term" value="C:cytoplasm"/>
    <property type="evidence" value="ECO:0007669"/>
    <property type="project" value="TreeGrafter"/>
</dbReference>
<dbReference type="SUPFAM" id="SSF46938">
    <property type="entry name" value="CRAL/TRIO N-terminal domain"/>
    <property type="match status" value="1"/>
</dbReference>
<gene>
    <name evidence="3" type="ORF">Fcan01_25690</name>
</gene>
<evidence type="ECO:0000313" key="3">
    <source>
        <dbReference type="EMBL" id="OXA39451.1"/>
    </source>
</evidence>
<accession>A0A226D474</accession>
<dbReference type="PANTHER" id="PTHR23324:SF83">
    <property type="entry name" value="SEC14-LIKE PROTEIN 2"/>
    <property type="match status" value="1"/>
</dbReference>
<proteinExistence type="predicted"/>
<dbReference type="InterPro" id="IPR036273">
    <property type="entry name" value="CRAL/TRIO_N_dom_sf"/>
</dbReference>
<dbReference type="InterPro" id="IPR001251">
    <property type="entry name" value="CRAL-TRIO_dom"/>
</dbReference>
<dbReference type="SMART" id="SM01100">
    <property type="entry name" value="CRAL_TRIO_N"/>
    <property type="match status" value="1"/>
</dbReference>
<dbReference type="PANTHER" id="PTHR23324">
    <property type="entry name" value="SEC14 RELATED PROTEIN"/>
    <property type="match status" value="1"/>
</dbReference>
<sequence>MKLFRINCMFRSYMTPVLLLTLLCNGSVSGWISFEDDVILSEKQGAALKEFKQRVLPLLHVEYMKDDIYLAKWLKAKKFHVDDAIQMLKNHLEWRKSTNFDNLGPNEFSDLEADYPIDVVGHDTRGRPLVQLPVAEWDLRLAAISGKTDRLILYMSKTFNDAWLKVRELQNVGKNVTRFQTIVTVGKISVAQQVNPSSFPFYLGVGLTYERNFPKMGDDIYLVDTAPIFQVVINLVKAVVAKDVGDSIHAFGRDRKAWVEQLKGRIALDQLTHYFGGTMVSKQ</sequence>
<dbReference type="InterPro" id="IPR011074">
    <property type="entry name" value="CRAL/TRIO_N_dom"/>
</dbReference>
<protein>
    <recommendedName>
        <fullName evidence="2">CRAL-TRIO domain-containing protein</fullName>
    </recommendedName>
</protein>
<dbReference type="PROSITE" id="PS50191">
    <property type="entry name" value="CRAL_TRIO"/>
    <property type="match status" value="1"/>
</dbReference>
<evidence type="ECO:0000256" key="1">
    <source>
        <dbReference type="SAM" id="SignalP"/>
    </source>
</evidence>
<dbReference type="InterPro" id="IPR036865">
    <property type="entry name" value="CRAL-TRIO_dom_sf"/>
</dbReference>
<dbReference type="Proteomes" id="UP000198287">
    <property type="component" value="Unassembled WGS sequence"/>
</dbReference>
<dbReference type="OrthoDB" id="6682367at2759"/>
<dbReference type="Pfam" id="PF00650">
    <property type="entry name" value="CRAL_TRIO"/>
    <property type="match status" value="1"/>
</dbReference>
<name>A0A226D474_FOLCA</name>
<dbReference type="AlphaFoldDB" id="A0A226D474"/>
<keyword evidence="1" id="KW-0732">Signal</keyword>
<feature type="signal peptide" evidence="1">
    <location>
        <begin position="1"/>
        <end position="30"/>
    </location>
</feature>
<dbReference type="EMBL" id="LNIX01000038">
    <property type="protein sequence ID" value="OXA39451.1"/>
    <property type="molecule type" value="Genomic_DNA"/>
</dbReference>
<comment type="caution">
    <text evidence="3">The sequence shown here is derived from an EMBL/GenBank/DDBJ whole genome shotgun (WGS) entry which is preliminary data.</text>
</comment>
<dbReference type="Gene3D" id="3.40.525.10">
    <property type="entry name" value="CRAL-TRIO lipid binding domain"/>
    <property type="match status" value="1"/>
</dbReference>
<evidence type="ECO:0000259" key="2">
    <source>
        <dbReference type="PROSITE" id="PS50191"/>
    </source>
</evidence>
<keyword evidence="4" id="KW-1185">Reference proteome</keyword>
<dbReference type="InterPro" id="IPR051064">
    <property type="entry name" value="SEC14/CRAL-TRIO_domain"/>
</dbReference>